<dbReference type="GO" id="GO:0004834">
    <property type="term" value="F:tryptophan synthase activity"/>
    <property type="evidence" value="ECO:0007669"/>
    <property type="project" value="UniProtKB-UniRule"/>
</dbReference>
<gene>
    <name evidence="9 11" type="primary">trpA</name>
    <name evidence="11" type="ORF">PXC00_00635</name>
</gene>
<dbReference type="GO" id="GO:0005829">
    <property type="term" value="C:cytosol"/>
    <property type="evidence" value="ECO:0007669"/>
    <property type="project" value="TreeGrafter"/>
</dbReference>
<sequence>MNRIAKAFESGKAFIGFVTAGDPSLEKTEEFVLEMLRGGCDLVEIGIPFSDPIAEGTVIQEADLRALSAGTTTDGVFEMVERLRKKTDAPLVFMTYYNPVFSYGNERFFKRCAQVGIDGIIIPDVPFEEKGEVVQAAAPCGVQVISMVAPTSHERIRKIAAEAEGFLYVVSSMGVTGVRSKIETDLGAILQVVRESTDTPAAVGFGVSTPEQAAQIGKLADGVIVGSAIVKLAAKYGENAGQPIYEYVKSMKDALRSVDTAR</sequence>
<organism evidence="11 12">
    <name type="scientific">Caproicibacterium argilliputei</name>
    <dbReference type="NCBI Taxonomy" id="3030016"/>
    <lineage>
        <taxon>Bacteria</taxon>
        <taxon>Bacillati</taxon>
        <taxon>Bacillota</taxon>
        <taxon>Clostridia</taxon>
        <taxon>Eubacteriales</taxon>
        <taxon>Oscillospiraceae</taxon>
        <taxon>Caproicibacterium</taxon>
    </lineage>
</organism>
<reference evidence="11 12" key="2">
    <citation type="submission" date="2024-06" db="EMBL/GenBank/DDBJ databases">
        <title>Caproicibacterium argilliputei sp. nov, a novel caproic acid producing anaerobic bacterium isolated from pit mud.</title>
        <authorList>
            <person name="Xia S."/>
        </authorList>
    </citation>
    <scope>NUCLEOTIDE SEQUENCE [LARGE SCALE GENOMIC DNA]</scope>
    <source>
        <strain evidence="11 12">ZCY20-5</strain>
    </source>
</reference>
<evidence type="ECO:0000313" key="12">
    <source>
        <dbReference type="Proteomes" id="UP001300604"/>
    </source>
</evidence>
<evidence type="ECO:0000256" key="10">
    <source>
        <dbReference type="RuleBase" id="RU003662"/>
    </source>
</evidence>
<dbReference type="Proteomes" id="UP001300604">
    <property type="component" value="Chromosome"/>
</dbReference>
<protein>
    <recommendedName>
        <fullName evidence="9">Tryptophan synthase alpha chain</fullName>
        <ecNumber evidence="9">4.2.1.20</ecNumber>
    </recommendedName>
</protein>
<dbReference type="HAMAP" id="MF_00131">
    <property type="entry name" value="Trp_synth_alpha"/>
    <property type="match status" value="1"/>
</dbReference>
<reference evidence="12" key="1">
    <citation type="submission" date="2024-06" db="EMBL/GenBank/DDBJ databases">
        <title>Caproicibacterium argilliputei sp. nov, a novel caproic acid producing anaerobic bacterium isolated from pit mud.</title>
        <authorList>
            <person name="Zeng C."/>
        </authorList>
    </citation>
    <scope>NUCLEOTIDE SEQUENCE [LARGE SCALE GENOMIC DNA]</scope>
    <source>
        <strain evidence="12">ZCY20-5</strain>
    </source>
</reference>
<dbReference type="PANTHER" id="PTHR43406:SF1">
    <property type="entry name" value="TRYPTOPHAN SYNTHASE ALPHA CHAIN, CHLOROPLASTIC"/>
    <property type="match status" value="1"/>
</dbReference>
<dbReference type="EC" id="4.2.1.20" evidence="9"/>
<dbReference type="InterPro" id="IPR011060">
    <property type="entry name" value="RibuloseP-bd_barrel"/>
</dbReference>
<dbReference type="Pfam" id="PF00290">
    <property type="entry name" value="Trp_syntA"/>
    <property type="match status" value="1"/>
</dbReference>
<comment type="subunit">
    <text evidence="3 9">Tetramer of two alpha and two beta chains.</text>
</comment>
<evidence type="ECO:0000256" key="8">
    <source>
        <dbReference type="ARBA" id="ARBA00049047"/>
    </source>
</evidence>
<evidence type="ECO:0000256" key="3">
    <source>
        <dbReference type="ARBA" id="ARBA00011270"/>
    </source>
</evidence>
<evidence type="ECO:0000256" key="6">
    <source>
        <dbReference type="ARBA" id="ARBA00023141"/>
    </source>
</evidence>
<dbReference type="PROSITE" id="PS00167">
    <property type="entry name" value="TRP_SYNTHASE_ALPHA"/>
    <property type="match status" value="1"/>
</dbReference>
<evidence type="ECO:0000256" key="7">
    <source>
        <dbReference type="ARBA" id="ARBA00023239"/>
    </source>
</evidence>
<dbReference type="InterPro" id="IPR013785">
    <property type="entry name" value="Aldolase_TIM"/>
</dbReference>
<keyword evidence="7 9" id="KW-0456">Lyase</keyword>
<feature type="active site" description="Proton acceptor" evidence="9">
    <location>
        <position position="55"/>
    </location>
</feature>
<dbReference type="RefSeq" id="WP_275844887.1">
    <property type="nucleotide sequence ID" value="NZ_CP135996.1"/>
</dbReference>
<keyword evidence="6 9" id="KW-0057">Aromatic amino acid biosynthesis</keyword>
<dbReference type="KEGG" id="carl:PXC00_00635"/>
<dbReference type="PANTHER" id="PTHR43406">
    <property type="entry name" value="TRYPTOPHAN SYNTHASE, ALPHA CHAIN"/>
    <property type="match status" value="1"/>
</dbReference>
<dbReference type="InterPro" id="IPR018204">
    <property type="entry name" value="Trp_synthase_alpha_AS"/>
</dbReference>
<keyword evidence="4 9" id="KW-0028">Amino-acid biosynthesis</keyword>
<proteinExistence type="inferred from homology"/>
<feature type="active site" description="Proton acceptor" evidence="9">
    <location>
        <position position="44"/>
    </location>
</feature>
<comment type="similarity">
    <text evidence="9 10">Belongs to the TrpA family.</text>
</comment>
<comment type="pathway">
    <text evidence="2 9">Amino-acid biosynthesis; L-tryptophan biosynthesis; L-tryptophan from chorismate: step 5/5.</text>
</comment>
<dbReference type="InterPro" id="IPR002028">
    <property type="entry name" value="Trp_synthase_suA"/>
</dbReference>
<evidence type="ECO:0000256" key="5">
    <source>
        <dbReference type="ARBA" id="ARBA00022822"/>
    </source>
</evidence>
<evidence type="ECO:0000256" key="1">
    <source>
        <dbReference type="ARBA" id="ARBA00003365"/>
    </source>
</evidence>
<evidence type="ECO:0000256" key="4">
    <source>
        <dbReference type="ARBA" id="ARBA00022605"/>
    </source>
</evidence>
<dbReference type="AlphaFoldDB" id="A0AA97DBJ2"/>
<dbReference type="NCBIfam" id="TIGR00262">
    <property type="entry name" value="trpA"/>
    <property type="match status" value="1"/>
</dbReference>
<keyword evidence="5 9" id="KW-0822">Tryptophan biosynthesis</keyword>
<dbReference type="EMBL" id="CP135996">
    <property type="protein sequence ID" value="WOC32406.1"/>
    <property type="molecule type" value="Genomic_DNA"/>
</dbReference>
<comment type="function">
    <text evidence="1 9">The alpha subunit is responsible for the aldol cleavage of indoleglycerol phosphate to indole and glyceraldehyde 3-phosphate.</text>
</comment>
<name>A0AA97DBJ2_9FIRM</name>
<evidence type="ECO:0000256" key="2">
    <source>
        <dbReference type="ARBA" id="ARBA00004733"/>
    </source>
</evidence>
<dbReference type="SUPFAM" id="SSF51366">
    <property type="entry name" value="Ribulose-phoshate binding barrel"/>
    <property type="match status" value="1"/>
</dbReference>
<dbReference type="FunFam" id="3.20.20.70:FF:000037">
    <property type="entry name" value="Tryptophan synthase alpha chain"/>
    <property type="match status" value="1"/>
</dbReference>
<comment type="catalytic activity">
    <reaction evidence="8 9">
        <text>(1S,2R)-1-C-(indol-3-yl)glycerol 3-phosphate + L-serine = D-glyceraldehyde 3-phosphate + L-tryptophan + H2O</text>
        <dbReference type="Rhea" id="RHEA:10532"/>
        <dbReference type="ChEBI" id="CHEBI:15377"/>
        <dbReference type="ChEBI" id="CHEBI:33384"/>
        <dbReference type="ChEBI" id="CHEBI:57912"/>
        <dbReference type="ChEBI" id="CHEBI:58866"/>
        <dbReference type="ChEBI" id="CHEBI:59776"/>
        <dbReference type="EC" id="4.2.1.20"/>
    </reaction>
</comment>
<evidence type="ECO:0000256" key="9">
    <source>
        <dbReference type="HAMAP-Rule" id="MF_00131"/>
    </source>
</evidence>
<dbReference type="CDD" id="cd04724">
    <property type="entry name" value="Tryptophan_synthase_alpha"/>
    <property type="match status" value="1"/>
</dbReference>
<evidence type="ECO:0000313" key="11">
    <source>
        <dbReference type="EMBL" id="WOC32406.1"/>
    </source>
</evidence>
<keyword evidence="12" id="KW-1185">Reference proteome</keyword>
<dbReference type="Gene3D" id="3.20.20.70">
    <property type="entry name" value="Aldolase class I"/>
    <property type="match status" value="1"/>
</dbReference>
<accession>A0AA97DBJ2</accession>